<organism evidence="3 4">
    <name type="scientific">Heligmosomoides polygyrus</name>
    <name type="common">Parasitic roundworm</name>
    <dbReference type="NCBI Taxonomy" id="6339"/>
    <lineage>
        <taxon>Eukaryota</taxon>
        <taxon>Metazoa</taxon>
        <taxon>Ecdysozoa</taxon>
        <taxon>Nematoda</taxon>
        <taxon>Chromadorea</taxon>
        <taxon>Rhabditida</taxon>
        <taxon>Rhabditina</taxon>
        <taxon>Rhabditomorpha</taxon>
        <taxon>Strongyloidea</taxon>
        <taxon>Heligmosomidae</taxon>
        <taxon>Heligmosomoides</taxon>
    </lineage>
</organism>
<reference evidence="2 3" key="1">
    <citation type="submission" date="2018-11" db="EMBL/GenBank/DDBJ databases">
        <authorList>
            <consortium name="Pathogen Informatics"/>
        </authorList>
    </citation>
    <scope>NUCLEOTIDE SEQUENCE [LARGE SCALE GENOMIC DNA]</scope>
</reference>
<feature type="domain" description="Mos1 transposase HTH" evidence="1">
    <location>
        <begin position="71"/>
        <end position="113"/>
    </location>
</feature>
<gene>
    <name evidence="2" type="ORF">HPBE_LOCUS8405</name>
</gene>
<dbReference type="WBParaSite" id="HPBE_0000840401-mRNA-1">
    <property type="protein sequence ID" value="HPBE_0000840401-mRNA-1"/>
    <property type="gene ID" value="HPBE_0000840401"/>
</dbReference>
<dbReference type="InterPro" id="IPR041426">
    <property type="entry name" value="Mos1_HTH"/>
</dbReference>
<dbReference type="OrthoDB" id="5872915at2759"/>
<accession>A0A183FM33</accession>
<evidence type="ECO:0000313" key="2">
    <source>
        <dbReference type="EMBL" id="VDO76222.1"/>
    </source>
</evidence>
<dbReference type="AlphaFoldDB" id="A0A183FM33"/>
<sequence length="139" mass="15682">MKALITGGGGLGARGCDIRGRHGPTERLTTRPLGLTRLRLLPHDLDSIGRFHRQCLYYWEGLQSEVKGHRVTIREGLLHEYELGHSAAEARQNICAAVDEVVQRSTEFKWFKRCSHISIEKILHGGGFFAKLGKWVPHD</sequence>
<proteinExistence type="predicted"/>
<dbReference type="Gene3D" id="1.10.10.1450">
    <property type="match status" value="1"/>
</dbReference>
<evidence type="ECO:0000313" key="3">
    <source>
        <dbReference type="Proteomes" id="UP000050761"/>
    </source>
</evidence>
<reference evidence="4" key="2">
    <citation type="submission" date="2019-09" db="UniProtKB">
        <authorList>
            <consortium name="WormBaseParasite"/>
        </authorList>
    </citation>
    <scope>IDENTIFICATION</scope>
</reference>
<name>A0A183FM33_HELPZ</name>
<keyword evidence="3" id="KW-1185">Reference proteome</keyword>
<protein>
    <submittedName>
        <fullName evidence="4">HTH_48 domain-containing protein</fullName>
    </submittedName>
</protein>
<accession>A0A3P8BW79</accession>
<evidence type="ECO:0000313" key="4">
    <source>
        <dbReference type="WBParaSite" id="HPBE_0000840401-mRNA-1"/>
    </source>
</evidence>
<dbReference type="EMBL" id="UZAH01026141">
    <property type="protein sequence ID" value="VDO76222.1"/>
    <property type="molecule type" value="Genomic_DNA"/>
</dbReference>
<dbReference type="Proteomes" id="UP000050761">
    <property type="component" value="Unassembled WGS sequence"/>
</dbReference>
<evidence type="ECO:0000259" key="1">
    <source>
        <dbReference type="Pfam" id="PF17906"/>
    </source>
</evidence>
<dbReference type="Pfam" id="PF17906">
    <property type="entry name" value="HTH_48"/>
    <property type="match status" value="1"/>
</dbReference>